<gene>
    <name evidence="1" type="ORF">SJI18_24565</name>
</gene>
<feature type="non-terminal residue" evidence="1">
    <location>
        <position position="1"/>
    </location>
</feature>
<keyword evidence="2" id="KW-1185">Reference proteome</keyword>
<comment type="caution">
    <text evidence="1">The sequence shown here is derived from an EMBL/GenBank/DDBJ whole genome shotgun (WGS) entry which is preliminary data.</text>
</comment>
<sequence length="204" mass="22551">LGGVLLTKGLSKVSSVSKVGEVVDVEKNVLKVDVGGDNAKFTYKNNPMDNPKAAKDIIENQDAVYSYSPKPDSIRIGKFANKIDWSNPNQVGIAKQVRLEYHKNNQQMLDNLYSKGYSTEGIAQKMVNERNANRLNSYLQREDIEGYEMAKKSNLDTYQNAEGPTPESMLEKYGSWEGVINASVSSNPGMDACVGLYDIYHGGD</sequence>
<protein>
    <submittedName>
        <fullName evidence="1">Uncharacterized protein</fullName>
    </submittedName>
</protein>
<dbReference type="Proteomes" id="UP001498469">
    <property type="component" value="Unassembled WGS sequence"/>
</dbReference>
<evidence type="ECO:0000313" key="2">
    <source>
        <dbReference type="Proteomes" id="UP001498469"/>
    </source>
</evidence>
<dbReference type="EMBL" id="JAZHFS010000073">
    <property type="protein sequence ID" value="MEF2115445.1"/>
    <property type="molecule type" value="Genomic_DNA"/>
</dbReference>
<accession>A0ABU7UYD1</accession>
<name>A0ABU7UYD1_9CLOT</name>
<proteinExistence type="predicted"/>
<reference evidence="1 2" key="1">
    <citation type="submission" date="2023-11" db="EMBL/GenBank/DDBJ databases">
        <title>Draft genome sequence of a psychrophilic Clostridium strain from permafrost water brine.</title>
        <authorList>
            <person name="Shcherbakova V.A."/>
            <person name="Trubitsyn V.E."/>
            <person name="Zakharyuk A.G."/>
        </authorList>
    </citation>
    <scope>NUCLEOTIDE SEQUENCE [LARGE SCALE GENOMIC DNA]</scope>
    <source>
        <strain evidence="1 2">14F</strain>
    </source>
</reference>
<organism evidence="1 2">
    <name type="scientific">Clostridium frigoriphilum</name>
    <dbReference type="NCBI Taxonomy" id="443253"/>
    <lineage>
        <taxon>Bacteria</taxon>
        <taxon>Bacillati</taxon>
        <taxon>Bacillota</taxon>
        <taxon>Clostridia</taxon>
        <taxon>Eubacteriales</taxon>
        <taxon>Clostridiaceae</taxon>
        <taxon>Clostridium</taxon>
    </lineage>
</organism>
<evidence type="ECO:0000313" key="1">
    <source>
        <dbReference type="EMBL" id="MEF2115445.1"/>
    </source>
</evidence>